<evidence type="ECO:0000313" key="2">
    <source>
        <dbReference type="Proteomes" id="UP000595437"/>
    </source>
</evidence>
<sequence>SRGRRPLAVHALLNHGADPLLYDYSGNMPIDLTEEDLDMRKYLGGILSDLHGKTAPRWNVVSRGSRNSFSTPPQELTQECDEDESLSLEFECSSSPLPPYYQFKDREGQFVKASDLPAYLLKGATLLEMTKEEFLRNSHCTLLGGGSSPTEKDSKNVRLLRLDESLRKALGISIETLS</sequence>
<name>A0A7T8KHU3_CALRO</name>
<feature type="non-terminal residue" evidence="1">
    <location>
        <position position="1"/>
    </location>
</feature>
<organism evidence="1 2">
    <name type="scientific">Caligus rogercresseyi</name>
    <name type="common">Sea louse</name>
    <dbReference type="NCBI Taxonomy" id="217165"/>
    <lineage>
        <taxon>Eukaryota</taxon>
        <taxon>Metazoa</taxon>
        <taxon>Ecdysozoa</taxon>
        <taxon>Arthropoda</taxon>
        <taxon>Crustacea</taxon>
        <taxon>Multicrustacea</taxon>
        <taxon>Hexanauplia</taxon>
        <taxon>Copepoda</taxon>
        <taxon>Siphonostomatoida</taxon>
        <taxon>Caligidae</taxon>
        <taxon>Caligus</taxon>
    </lineage>
</organism>
<dbReference type="AlphaFoldDB" id="A0A7T8KHU3"/>
<evidence type="ECO:0000313" key="1">
    <source>
        <dbReference type="EMBL" id="QQP56207.1"/>
    </source>
</evidence>
<proteinExistence type="predicted"/>
<reference evidence="2" key="1">
    <citation type="submission" date="2021-01" db="EMBL/GenBank/DDBJ databases">
        <title>Caligus Genome Assembly.</title>
        <authorList>
            <person name="Gallardo-Escarate C."/>
        </authorList>
    </citation>
    <scope>NUCLEOTIDE SEQUENCE [LARGE SCALE GENOMIC DNA]</scope>
</reference>
<protein>
    <submittedName>
        <fullName evidence="1">LOC100877383</fullName>
    </submittedName>
</protein>
<accession>A0A7T8KHU3</accession>
<keyword evidence="2" id="KW-1185">Reference proteome</keyword>
<dbReference type="EMBL" id="CP045890">
    <property type="protein sequence ID" value="QQP56207.1"/>
    <property type="molecule type" value="Genomic_DNA"/>
</dbReference>
<dbReference type="OrthoDB" id="3666223at2759"/>
<gene>
    <name evidence="1" type="ORF">FKW44_000795</name>
</gene>
<dbReference type="Proteomes" id="UP000595437">
    <property type="component" value="Chromosome 1"/>
</dbReference>